<reference evidence="2 3" key="1">
    <citation type="submission" date="2013-06" db="EMBL/GenBank/DDBJ databases">
        <title>Whole genome shotgun sequence of Bacillus selenatarsenatis SF-1.</title>
        <authorList>
            <person name="Kuroda M."/>
            <person name="Sei K."/>
            <person name="Yamashita M."/>
            <person name="Ike M."/>
        </authorList>
    </citation>
    <scope>NUCLEOTIDE SEQUENCE [LARGE SCALE GENOMIC DNA]</scope>
    <source>
        <strain evidence="2 3">SF-1</strain>
    </source>
</reference>
<dbReference type="InterPro" id="IPR025334">
    <property type="entry name" value="DUF4240"/>
</dbReference>
<dbReference type="EMBL" id="BASE01000028">
    <property type="protein sequence ID" value="GAM13186.1"/>
    <property type="molecule type" value="Genomic_DNA"/>
</dbReference>
<organism evidence="2 3">
    <name type="scientific">Mesobacillus selenatarsenatis (strain DSM 18680 / JCM 14380 / FERM P-15431 / SF-1)</name>
    <dbReference type="NCBI Taxonomy" id="1321606"/>
    <lineage>
        <taxon>Bacteria</taxon>
        <taxon>Bacillati</taxon>
        <taxon>Bacillota</taxon>
        <taxon>Bacilli</taxon>
        <taxon>Bacillales</taxon>
        <taxon>Bacillaceae</taxon>
        <taxon>Mesobacillus</taxon>
    </lineage>
</organism>
<dbReference type="InterPro" id="IPR049809">
    <property type="entry name" value="YehF/YfeS-like_WGR"/>
</dbReference>
<dbReference type="InterPro" id="IPR008893">
    <property type="entry name" value="WGR_domain"/>
</dbReference>
<dbReference type="InterPro" id="IPR050458">
    <property type="entry name" value="LolB"/>
</dbReference>
<keyword evidence="3" id="KW-1185">Reference proteome</keyword>
<dbReference type="AlphaFoldDB" id="A0A0A8X4W3"/>
<evidence type="ECO:0000313" key="3">
    <source>
        <dbReference type="Proteomes" id="UP000031014"/>
    </source>
</evidence>
<dbReference type="OrthoDB" id="6200718at2"/>
<proteinExistence type="predicted"/>
<dbReference type="Pfam" id="PF05406">
    <property type="entry name" value="WGR"/>
    <property type="match status" value="1"/>
</dbReference>
<dbReference type="InterPro" id="IPR036930">
    <property type="entry name" value="WGR_dom_sf"/>
</dbReference>
<dbReference type="SMART" id="SM00773">
    <property type="entry name" value="WGR"/>
    <property type="match status" value="1"/>
</dbReference>
<evidence type="ECO:0000313" key="2">
    <source>
        <dbReference type="EMBL" id="GAM13186.1"/>
    </source>
</evidence>
<dbReference type="PANTHER" id="PTHR30634">
    <property type="entry name" value="OUTER MEMBRANE LOLAB LIPOPROTEIN INSERTION APPARATUS"/>
    <property type="match status" value="1"/>
</dbReference>
<feature type="domain" description="WGR" evidence="1">
    <location>
        <begin position="1"/>
        <end position="80"/>
    </location>
</feature>
<name>A0A0A8X4W3_MESS1</name>
<dbReference type="STRING" id="1321606.SAMD00020551_1324"/>
<dbReference type="RefSeq" id="WP_041965055.1">
    <property type="nucleotide sequence ID" value="NZ_BASE01000028.1"/>
</dbReference>
<dbReference type="CDD" id="cd07996">
    <property type="entry name" value="WGR_MMR_like"/>
    <property type="match status" value="1"/>
</dbReference>
<sequence>METTLIYKDGSSNKFWKINVSGKSYSITYGKIGTVGAVKVKSFDSEEACQKDADKLIKSKMKKGYTPANAVDQVMKEGSMTEIVFWEMLKTAKQKGEDTEEQIEWMVSHLSKKPVKDIVIFDYFFNQNYLKSYTSDLWAAAYIIMGGASDDSFDYFRAWLLFQGKEIYDEVINDPEKIIPHLKVLEDEEDVPQLEDLLSAASIAYEEKTGLNYDEYFDLYVKLTGDETIPPDIEFDWDEEDVDGLKKKFPTLWEKYGDNPLEY</sequence>
<dbReference type="PROSITE" id="PS51977">
    <property type="entry name" value="WGR"/>
    <property type="match status" value="1"/>
</dbReference>
<dbReference type="Proteomes" id="UP000031014">
    <property type="component" value="Unassembled WGS sequence"/>
</dbReference>
<gene>
    <name evidence="2" type="ORF">SAMD00020551_1324</name>
</gene>
<dbReference type="SUPFAM" id="SSF142921">
    <property type="entry name" value="WGR domain-like"/>
    <property type="match status" value="1"/>
</dbReference>
<dbReference type="Gene3D" id="2.20.140.10">
    <property type="entry name" value="WGR domain"/>
    <property type="match status" value="1"/>
</dbReference>
<evidence type="ECO:0000259" key="1">
    <source>
        <dbReference type="PROSITE" id="PS51977"/>
    </source>
</evidence>
<dbReference type="Pfam" id="PF14024">
    <property type="entry name" value="DUF4240"/>
    <property type="match status" value="1"/>
</dbReference>
<accession>A0A0A8X4W3</accession>
<dbReference type="PANTHER" id="PTHR30634:SF13">
    <property type="entry name" value="PROTEIN YEHF"/>
    <property type="match status" value="1"/>
</dbReference>
<comment type="caution">
    <text evidence="2">The sequence shown here is derived from an EMBL/GenBank/DDBJ whole genome shotgun (WGS) entry which is preliminary data.</text>
</comment>
<protein>
    <submittedName>
        <fullName evidence="2">Molybdate metabolism regulator</fullName>
    </submittedName>
</protein>